<evidence type="ECO:0000256" key="1">
    <source>
        <dbReference type="ARBA" id="ARBA00006738"/>
    </source>
</evidence>
<dbReference type="PANTHER" id="PTHR34039:SF1">
    <property type="entry name" value="UPF0102 PROTEIN YRAN"/>
    <property type="match status" value="1"/>
</dbReference>
<evidence type="ECO:0000313" key="3">
    <source>
        <dbReference type="EMBL" id="MTH35573.1"/>
    </source>
</evidence>
<dbReference type="Pfam" id="PF02021">
    <property type="entry name" value="UPF0102"/>
    <property type="match status" value="1"/>
</dbReference>
<gene>
    <name evidence="3" type="ORF">GL279_13275</name>
</gene>
<comment type="caution">
    <text evidence="3">The sequence shown here is derived from an EMBL/GenBank/DDBJ whole genome shotgun (WGS) entry which is preliminary data.</text>
</comment>
<dbReference type="InterPro" id="IPR003509">
    <property type="entry name" value="UPF0102_YraN-like"/>
</dbReference>
<feature type="region of interest" description="Disordered" evidence="2">
    <location>
        <begin position="1"/>
        <end position="24"/>
    </location>
</feature>
<dbReference type="GO" id="GO:0003676">
    <property type="term" value="F:nucleic acid binding"/>
    <property type="evidence" value="ECO:0007669"/>
    <property type="project" value="InterPro"/>
</dbReference>
<dbReference type="InterPro" id="IPR011335">
    <property type="entry name" value="Restrct_endonuc-II-like"/>
</dbReference>
<evidence type="ECO:0000313" key="4">
    <source>
        <dbReference type="Proteomes" id="UP000442533"/>
    </source>
</evidence>
<dbReference type="SUPFAM" id="SSF52980">
    <property type="entry name" value="Restriction endonuclease-like"/>
    <property type="match status" value="1"/>
</dbReference>
<name>A0A844H7J3_9RHOB</name>
<dbReference type="PANTHER" id="PTHR34039">
    <property type="entry name" value="UPF0102 PROTEIN YRAN"/>
    <property type="match status" value="1"/>
</dbReference>
<protein>
    <submittedName>
        <fullName evidence="3">Uncharacterized protein</fullName>
    </submittedName>
</protein>
<dbReference type="EMBL" id="WMIF01000019">
    <property type="protein sequence ID" value="MTH35573.1"/>
    <property type="molecule type" value="Genomic_DNA"/>
</dbReference>
<accession>A0A844H7J3</accession>
<sequence length="147" mass="15878">MPATRIPAVQSPAARTSVAQPRAVPASRRAGGATAYAAGRMGEDSVLRDYLARGYSKVAARWRGAGGEIDLIMERDREYVFVEVKSAARHADAVMRISAQQIERICNAALEFCGRLPQALLTPMRFDAALVDGQGRVEILENAFAMG</sequence>
<dbReference type="Gene3D" id="3.40.1350.10">
    <property type="match status" value="1"/>
</dbReference>
<dbReference type="Proteomes" id="UP000442533">
    <property type="component" value="Unassembled WGS sequence"/>
</dbReference>
<organism evidence="3 4">
    <name type="scientific">Paracoccus limosus</name>
    <dbReference type="NCBI Taxonomy" id="913252"/>
    <lineage>
        <taxon>Bacteria</taxon>
        <taxon>Pseudomonadati</taxon>
        <taxon>Pseudomonadota</taxon>
        <taxon>Alphaproteobacteria</taxon>
        <taxon>Rhodobacterales</taxon>
        <taxon>Paracoccaceae</taxon>
        <taxon>Paracoccus</taxon>
    </lineage>
</organism>
<reference evidence="3 4" key="1">
    <citation type="submission" date="2019-11" db="EMBL/GenBank/DDBJ databases">
        <authorList>
            <person name="Dong K."/>
        </authorList>
    </citation>
    <scope>NUCLEOTIDE SEQUENCE [LARGE SCALE GENOMIC DNA]</scope>
    <source>
        <strain evidence="3 4">JCM 17370</strain>
    </source>
</reference>
<dbReference type="OrthoDB" id="9812968at2"/>
<proteinExistence type="inferred from homology"/>
<comment type="similarity">
    <text evidence="1">Belongs to the UPF0102 family.</text>
</comment>
<keyword evidence="4" id="KW-1185">Reference proteome</keyword>
<evidence type="ECO:0000256" key="2">
    <source>
        <dbReference type="SAM" id="MobiDB-lite"/>
    </source>
</evidence>
<dbReference type="InterPro" id="IPR011856">
    <property type="entry name" value="tRNA_endonuc-like_dom_sf"/>
</dbReference>
<dbReference type="AlphaFoldDB" id="A0A844H7J3"/>